<dbReference type="CDD" id="cd00590">
    <property type="entry name" value="RRM_SF"/>
    <property type="match status" value="1"/>
</dbReference>
<feature type="domain" description="RRM" evidence="3">
    <location>
        <begin position="886"/>
        <end position="965"/>
    </location>
</feature>
<feature type="region of interest" description="Disordered" evidence="2">
    <location>
        <begin position="808"/>
        <end position="885"/>
    </location>
</feature>
<feature type="compositionally biased region" description="Pro residues" evidence="2">
    <location>
        <begin position="525"/>
        <end position="537"/>
    </location>
</feature>
<reference evidence="4 5" key="1">
    <citation type="journal article" date="2016" name="Nat. Commun.">
        <title>Extremotolerant tardigrade genome and improved radiotolerance of human cultured cells by tardigrade-unique protein.</title>
        <authorList>
            <person name="Hashimoto T."/>
            <person name="Horikawa D.D."/>
            <person name="Saito Y."/>
            <person name="Kuwahara H."/>
            <person name="Kozuka-Hata H."/>
            <person name="Shin-I T."/>
            <person name="Minakuchi Y."/>
            <person name="Ohishi K."/>
            <person name="Motoyama A."/>
            <person name="Aizu T."/>
            <person name="Enomoto A."/>
            <person name="Kondo K."/>
            <person name="Tanaka S."/>
            <person name="Hara Y."/>
            <person name="Koshikawa S."/>
            <person name="Sagara H."/>
            <person name="Miura T."/>
            <person name="Yokobori S."/>
            <person name="Miyagawa K."/>
            <person name="Suzuki Y."/>
            <person name="Kubo T."/>
            <person name="Oyama M."/>
            <person name="Kohara Y."/>
            <person name="Fujiyama A."/>
            <person name="Arakawa K."/>
            <person name="Katayama T."/>
            <person name="Toyoda A."/>
            <person name="Kunieda T."/>
        </authorList>
    </citation>
    <scope>NUCLEOTIDE SEQUENCE [LARGE SCALE GENOMIC DNA]</scope>
    <source>
        <strain evidence="4 5">YOKOZUNA-1</strain>
    </source>
</reference>
<dbReference type="EMBL" id="BDGG01000011">
    <property type="protein sequence ID" value="GAV05067.1"/>
    <property type="molecule type" value="Genomic_DNA"/>
</dbReference>
<sequence length="1091" mass="123487">MEEIEKTLGVTGQAWQKYFSRIWTDPELYHQWRSPEFKSPENRPHPQLTASIDALIACQLFPDQLSRFHNALYVLNTVMPLCARIFRLNGELYNLIRSAEIDGYSARERSLQDGRSKFRADQSLTELEKMQLVKTPYATKSKEEENMFYDQISFFMMNHWNRTVCLEKIKQTVFSDAHLSSVNVHFGFLAVVNECLGLAEQEVAQQARPGQPNSSLVIATFPLHGATALGLPTSVPSRKQETLAQGTLFAFVKRIPNLAVMLAQLTRRLERVLSNYFEPGVNAADLNPLIRPTATFNADKASCQVELRDKTGKSVVFVVEILFSFADAVRHTDLASMFKRDTTPVFDESLRSNVLFLLREYFLLKHIVVCPDLRFTISLVLGIRSVSESLRHQVSSWDVVMIMWTLSQLAPLENPGVAMTRFFAVVEQGRLCEARSSTAPFSSLPLPVNPQGPSGFFHVENFGILNCDSDKIPATTTNIAGVLSAIFKKNIEKPVGVEMTLEQKRQWRADEVSIRKYVLQKMIGIPPPSQFQQPPQPAERQACSPSLRNNRDRRYHSDDRRPDRYRDQDRSSYNQNNRHRGRSSSAHRGRQDREEQHDRRGRSPERQDERQERSREWQDGRLEGPRDDRRRIMDREDVRQVQPRIIQSNSSGEDSGVESQRNSPEDEHQTSQDDYMPAVHNYLEGDANMYDVSVGQYGQGYTEPEQVGREQEKAGVMDFLQEPEVVHMHENSDVEMVGELTSSASQQLIVTVDNGPRENDSQINGRKDSPSQFSRFFVPRKNTEILHSQPTTTVAPQGEKRRSLEAFGTSENGRPAKQMLSPPQPVGGASAPAERFHPRPSGMKYGQAQPSGSGIFGKRRLQGPGRQDPARQLSPSGERSANPPGTTLYVIEQRRGSSDPDLANLFSQFGKVQYVYSRPSGWHHNTDFAYVIFGHAADASKALQYIQTKELMLNGRSLLLAPDDNKEAKNILYNSPNVRGRFDVCLRGLPLSVGVKYLMDYLTARVSQDICNELDDVCVQKGKGYALLSFKEAWRAENFLKTFEKKSLVLDEGVQAQVIIARLSLRFDPLRPKPSLYPLPPAMSAPESFLS</sequence>
<evidence type="ECO:0000256" key="1">
    <source>
        <dbReference type="PROSITE-ProRule" id="PRU00176"/>
    </source>
</evidence>
<feature type="region of interest" description="Disordered" evidence="2">
    <location>
        <begin position="754"/>
        <end position="773"/>
    </location>
</feature>
<dbReference type="PROSITE" id="PS50102">
    <property type="entry name" value="RRM"/>
    <property type="match status" value="1"/>
</dbReference>
<dbReference type="Gene3D" id="3.30.70.330">
    <property type="match status" value="1"/>
</dbReference>
<feature type="region of interest" description="Disordered" evidence="2">
    <location>
        <begin position="525"/>
        <end position="674"/>
    </location>
</feature>
<comment type="caution">
    <text evidence="4">The sequence shown here is derived from an EMBL/GenBank/DDBJ whole genome shotgun (WGS) entry which is preliminary data.</text>
</comment>
<feature type="compositionally biased region" description="Polar residues" evidence="2">
    <location>
        <begin position="873"/>
        <end position="885"/>
    </location>
</feature>
<feature type="compositionally biased region" description="Polar residues" evidence="2">
    <location>
        <begin position="645"/>
        <end position="662"/>
    </location>
</feature>
<accession>A0A1D1VU80</accession>
<feature type="compositionally biased region" description="Basic and acidic residues" evidence="2">
    <location>
        <begin position="755"/>
        <end position="769"/>
    </location>
</feature>
<dbReference type="SMART" id="SM00360">
    <property type="entry name" value="RRM"/>
    <property type="match status" value="1"/>
</dbReference>
<dbReference type="SUPFAM" id="SSF54928">
    <property type="entry name" value="RNA-binding domain, RBD"/>
    <property type="match status" value="1"/>
</dbReference>
<evidence type="ECO:0000259" key="3">
    <source>
        <dbReference type="PROSITE" id="PS50102"/>
    </source>
</evidence>
<feature type="compositionally biased region" description="Basic residues" evidence="2">
    <location>
        <begin position="577"/>
        <end position="588"/>
    </location>
</feature>
<gene>
    <name evidence="4" type="primary">RvY_15253-1</name>
    <name evidence="4" type="synonym">RvY_15253.1</name>
    <name evidence="4" type="ORF">RvY_15253</name>
</gene>
<evidence type="ECO:0000256" key="2">
    <source>
        <dbReference type="SAM" id="MobiDB-lite"/>
    </source>
</evidence>
<name>A0A1D1VU80_RAMVA</name>
<dbReference type="InterPro" id="IPR000504">
    <property type="entry name" value="RRM_dom"/>
</dbReference>
<proteinExistence type="predicted"/>
<keyword evidence="5" id="KW-1185">Reference proteome</keyword>
<evidence type="ECO:0000313" key="5">
    <source>
        <dbReference type="Proteomes" id="UP000186922"/>
    </source>
</evidence>
<evidence type="ECO:0000313" key="4">
    <source>
        <dbReference type="EMBL" id="GAV05067.1"/>
    </source>
</evidence>
<feature type="compositionally biased region" description="Basic and acidic residues" evidence="2">
    <location>
        <begin position="589"/>
        <end position="639"/>
    </location>
</feature>
<dbReference type="Proteomes" id="UP000186922">
    <property type="component" value="Unassembled WGS sequence"/>
</dbReference>
<dbReference type="AlphaFoldDB" id="A0A1D1VU80"/>
<organism evidence="4 5">
    <name type="scientific">Ramazzottius varieornatus</name>
    <name type="common">Water bear</name>
    <name type="synonym">Tardigrade</name>
    <dbReference type="NCBI Taxonomy" id="947166"/>
    <lineage>
        <taxon>Eukaryota</taxon>
        <taxon>Metazoa</taxon>
        <taxon>Ecdysozoa</taxon>
        <taxon>Tardigrada</taxon>
        <taxon>Eutardigrada</taxon>
        <taxon>Parachela</taxon>
        <taxon>Hypsibioidea</taxon>
        <taxon>Ramazzottiidae</taxon>
        <taxon>Ramazzottius</taxon>
    </lineage>
</organism>
<dbReference type="InterPro" id="IPR012677">
    <property type="entry name" value="Nucleotide-bd_a/b_plait_sf"/>
</dbReference>
<feature type="compositionally biased region" description="Basic and acidic residues" evidence="2">
    <location>
        <begin position="549"/>
        <end position="570"/>
    </location>
</feature>
<dbReference type="GO" id="GO:0003723">
    <property type="term" value="F:RNA binding"/>
    <property type="evidence" value="ECO:0007669"/>
    <property type="project" value="UniProtKB-UniRule"/>
</dbReference>
<protein>
    <recommendedName>
        <fullName evidence="3">RRM domain-containing protein</fullName>
    </recommendedName>
</protein>
<keyword evidence="1" id="KW-0694">RNA-binding</keyword>
<dbReference type="Pfam" id="PF00076">
    <property type="entry name" value="RRM_1"/>
    <property type="match status" value="1"/>
</dbReference>
<dbReference type="InterPro" id="IPR035979">
    <property type="entry name" value="RBD_domain_sf"/>
</dbReference>